<dbReference type="AlphaFoldDB" id="A0A1B9Y3M0"/>
<dbReference type="Proteomes" id="UP000093186">
    <property type="component" value="Unassembled WGS sequence"/>
</dbReference>
<keyword evidence="6" id="KW-0560">Oxidoreductase</keyword>
<evidence type="ECO:0000256" key="8">
    <source>
        <dbReference type="ARBA" id="ARBA00023284"/>
    </source>
</evidence>
<dbReference type="SUPFAM" id="SSF52833">
    <property type="entry name" value="Thioredoxin-like"/>
    <property type="match status" value="1"/>
</dbReference>
<accession>A0A1B9Y3M0</accession>
<keyword evidence="16" id="KW-1185">Reference proteome</keyword>
<comment type="similarity">
    <text evidence="10">Belongs to the peroxiredoxin family. BCP/PrxQ subfamily.</text>
</comment>
<gene>
    <name evidence="15" type="ORF">BA195_07060</name>
</gene>
<comment type="function">
    <text evidence="1">Thiol-specific peroxidase that catalyzes the reduction of hydrogen peroxide and organic hydroperoxides to water and alcohols, respectively. Plays a role in cell protection against oxidative stress by detoxifying peroxides and as sensor of hydrogen peroxide-mediated signaling events.</text>
</comment>
<keyword evidence="4" id="KW-0575">Peroxidase</keyword>
<dbReference type="Pfam" id="PF00578">
    <property type="entry name" value="AhpC-TSA"/>
    <property type="match status" value="1"/>
</dbReference>
<evidence type="ECO:0000256" key="6">
    <source>
        <dbReference type="ARBA" id="ARBA00023002"/>
    </source>
</evidence>
<dbReference type="Gene3D" id="3.40.30.10">
    <property type="entry name" value="Glutaredoxin"/>
    <property type="match status" value="1"/>
</dbReference>
<dbReference type="InterPro" id="IPR024706">
    <property type="entry name" value="Peroxiredoxin_AhpC-typ"/>
</dbReference>
<dbReference type="GO" id="GO:0008379">
    <property type="term" value="F:thioredoxin peroxidase activity"/>
    <property type="evidence" value="ECO:0007669"/>
    <property type="project" value="TreeGrafter"/>
</dbReference>
<dbReference type="CDD" id="cd03017">
    <property type="entry name" value="PRX_BCP"/>
    <property type="match status" value="1"/>
</dbReference>
<dbReference type="STRING" id="447689.BA195_07060"/>
<keyword evidence="8" id="KW-0676">Redox-active center</keyword>
<evidence type="ECO:0000259" key="14">
    <source>
        <dbReference type="PROSITE" id="PS51352"/>
    </source>
</evidence>
<comment type="subunit">
    <text evidence="2">Monomer.</text>
</comment>
<dbReference type="GO" id="GO:0005737">
    <property type="term" value="C:cytoplasm"/>
    <property type="evidence" value="ECO:0007669"/>
    <property type="project" value="TreeGrafter"/>
</dbReference>
<evidence type="ECO:0000313" key="16">
    <source>
        <dbReference type="Proteomes" id="UP000093186"/>
    </source>
</evidence>
<dbReference type="PROSITE" id="PS51352">
    <property type="entry name" value="THIOREDOXIN_2"/>
    <property type="match status" value="1"/>
</dbReference>
<dbReference type="InterPro" id="IPR000866">
    <property type="entry name" value="AhpC/TSA"/>
</dbReference>
<reference evidence="15 16" key="1">
    <citation type="submission" date="2016-06" db="EMBL/GenBank/DDBJ databases">
        <title>Draft Genome Sequence of Tenacibaculum soleae UCD-KL19.</title>
        <authorList>
            <person name="Eisen J.A."/>
            <person name="Coil D.A."/>
            <person name="Lujan K.M."/>
        </authorList>
    </citation>
    <scope>NUCLEOTIDE SEQUENCE [LARGE SCALE GENOMIC DNA]</scope>
    <source>
        <strain evidence="15 16">UCD-KL19</strain>
    </source>
</reference>
<proteinExistence type="inferred from homology"/>
<evidence type="ECO:0000313" key="15">
    <source>
        <dbReference type="EMBL" id="OCK44425.1"/>
    </source>
</evidence>
<feature type="active site" description="Cysteine sulfenic acid (-SOH) intermediate; for peroxidase activity" evidence="13">
    <location>
        <position position="46"/>
    </location>
</feature>
<dbReference type="EMBL" id="MAKX01000001">
    <property type="protein sequence ID" value="OCK44425.1"/>
    <property type="molecule type" value="Genomic_DNA"/>
</dbReference>
<dbReference type="PANTHER" id="PTHR42801:SF4">
    <property type="entry name" value="AHPC_TSA FAMILY PROTEIN"/>
    <property type="match status" value="1"/>
</dbReference>
<evidence type="ECO:0000256" key="12">
    <source>
        <dbReference type="ARBA" id="ARBA00049091"/>
    </source>
</evidence>
<evidence type="ECO:0000256" key="2">
    <source>
        <dbReference type="ARBA" id="ARBA00011245"/>
    </source>
</evidence>
<dbReference type="PIRSF" id="PIRSF000239">
    <property type="entry name" value="AHPC"/>
    <property type="match status" value="1"/>
</dbReference>
<name>A0A1B9Y3M0_9FLAO</name>
<comment type="catalytic activity">
    <reaction evidence="12">
        <text>a hydroperoxide + [thioredoxin]-dithiol = an alcohol + [thioredoxin]-disulfide + H2O</text>
        <dbReference type="Rhea" id="RHEA:62620"/>
        <dbReference type="Rhea" id="RHEA-COMP:10698"/>
        <dbReference type="Rhea" id="RHEA-COMP:10700"/>
        <dbReference type="ChEBI" id="CHEBI:15377"/>
        <dbReference type="ChEBI" id="CHEBI:29950"/>
        <dbReference type="ChEBI" id="CHEBI:30879"/>
        <dbReference type="ChEBI" id="CHEBI:35924"/>
        <dbReference type="ChEBI" id="CHEBI:50058"/>
        <dbReference type="EC" id="1.11.1.24"/>
    </reaction>
</comment>
<evidence type="ECO:0000256" key="7">
    <source>
        <dbReference type="ARBA" id="ARBA00023157"/>
    </source>
</evidence>
<dbReference type="InterPro" id="IPR013766">
    <property type="entry name" value="Thioredoxin_domain"/>
</dbReference>
<organism evidence="15 16">
    <name type="scientific">Tenacibaculum soleae</name>
    <dbReference type="NCBI Taxonomy" id="447689"/>
    <lineage>
        <taxon>Bacteria</taxon>
        <taxon>Pseudomonadati</taxon>
        <taxon>Bacteroidota</taxon>
        <taxon>Flavobacteriia</taxon>
        <taxon>Flavobacteriales</taxon>
        <taxon>Flavobacteriaceae</taxon>
        <taxon>Tenacibaculum</taxon>
    </lineage>
</organism>
<dbReference type="InterPro" id="IPR050924">
    <property type="entry name" value="Peroxiredoxin_BCP/PrxQ"/>
</dbReference>
<dbReference type="PANTHER" id="PTHR42801">
    <property type="entry name" value="THIOREDOXIN-DEPENDENT PEROXIDE REDUCTASE"/>
    <property type="match status" value="1"/>
</dbReference>
<dbReference type="GO" id="GO:0034599">
    <property type="term" value="P:cellular response to oxidative stress"/>
    <property type="evidence" value="ECO:0007669"/>
    <property type="project" value="TreeGrafter"/>
</dbReference>
<evidence type="ECO:0000256" key="3">
    <source>
        <dbReference type="ARBA" id="ARBA00013017"/>
    </source>
</evidence>
<dbReference type="GO" id="GO:0045454">
    <property type="term" value="P:cell redox homeostasis"/>
    <property type="evidence" value="ECO:0007669"/>
    <property type="project" value="TreeGrafter"/>
</dbReference>
<protein>
    <recommendedName>
        <fullName evidence="3">thioredoxin-dependent peroxiredoxin</fullName>
        <ecNumber evidence="3">1.11.1.24</ecNumber>
    </recommendedName>
    <alternativeName>
        <fullName evidence="9">Thioredoxin peroxidase</fullName>
    </alternativeName>
    <alternativeName>
        <fullName evidence="11">Thioredoxin-dependent peroxiredoxin Bcp</fullName>
    </alternativeName>
</protein>
<evidence type="ECO:0000256" key="1">
    <source>
        <dbReference type="ARBA" id="ARBA00003330"/>
    </source>
</evidence>
<keyword evidence="7" id="KW-1015">Disulfide bond</keyword>
<keyword evidence="5" id="KW-0049">Antioxidant</keyword>
<comment type="caution">
    <text evidence="15">The sequence shown here is derived from an EMBL/GenBank/DDBJ whole genome shotgun (WGS) entry which is preliminary data.</text>
</comment>
<dbReference type="NCBIfam" id="NF006960">
    <property type="entry name" value="PRK09437.1"/>
    <property type="match status" value="1"/>
</dbReference>
<evidence type="ECO:0000256" key="4">
    <source>
        <dbReference type="ARBA" id="ARBA00022559"/>
    </source>
</evidence>
<dbReference type="EC" id="1.11.1.24" evidence="3"/>
<sequence>MTTLKIGDKAPNFESVDEKGNSVKLSDYKGKKLVLFFYPKASTPGCTNEACDLRDNYQTFLSKGYEILGASADSAKRQQNWINKHELPFPLLADETKEVINAYGIWGPKKFMGREYDGIHRTTFVIDENGIIEDVITKVKTKEHSNQILK</sequence>
<feature type="domain" description="Thioredoxin" evidence="14">
    <location>
        <begin position="4"/>
        <end position="150"/>
    </location>
</feature>
<evidence type="ECO:0000256" key="10">
    <source>
        <dbReference type="ARBA" id="ARBA00038489"/>
    </source>
</evidence>
<evidence type="ECO:0000256" key="5">
    <source>
        <dbReference type="ARBA" id="ARBA00022862"/>
    </source>
</evidence>
<dbReference type="FunFam" id="3.40.30.10:FF:000007">
    <property type="entry name" value="Thioredoxin-dependent thiol peroxidase"/>
    <property type="match status" value="1"/>
</dbReference>
<evidence type="ECO:0000256" key="11">
    <source>
        <dbReference type="ARBA" id="ARBA00042639"/>
    </source>
</evidence>
<evidence type="ECO:0000256" key="9">
    <source>
        <dbReference type="ARBA" id="ARBA00032824"/>
    </source>
</evidence>
<evidence type="ECO:0000256" key="13">
    <source>
        <dbReference type="PIRSR" id="PIRSR000239-1"/>
    </source>
</evidence>
<dbReference type="InterPro" id="IPR036249">
    <property type="entry name" value="Thioredoxin-like_sf"/>
</dbReference>
<dbReference type="OrthoDB" id="9812811at2"/>
<dbReference type="RefSeq" id="WP_068703786.1">
    <property type="nucleotide sequence ID" value="NZ_JAUOSW010000010.1"/>
</dbReference>